<name>A0A812ICM7_9DINO</name>
<sequence length="1061" mass="114859">MALTLPYMADTEEELALLDWVNACHPDAEAEEFDDLADGSILADVLRLYAPDVDPSNTAAGSAKLLHGCLSAYFGSRLALPRLAGNMHNGTFCKPGLLRALCEAVMLAAVEGPRKEEAIQAIMNLEEPQQLALGSSLQRLMADAPEYSPGEHGSLSRQGTDASLTDSGPPTPRADQSLYKSEADILHDELQDMRNRLSSEEMAISGLESSQKSLEAQLRTVMIDYTAEEEQAAETDALLQKWQRSHGEDLRQFKAECDALRADLDRETEHWQDLPQRQAKLRKQLKMEVDAFRDLQDKTGNLEVEIRQAAQSSANDDVSTVKAEMMTSQMQQNVVDRMLRRAENEEKEEIRLAKSLWEDFHVAEVTAQAKEDSYRQLRRVAEKEEESELDVVGLLEFRESEMRQLEQAMAEMDSTSSPSQISQRPSVSCDVPFTRRSSMRASISGPPGAGTAELLRGLPDLQERRKLLKELASTSRAQSTWQAELQQQQQRTRELEYRLQQLSDEAAQLHSSEAKALTELGVRKEEEQKCATEFRERDHLVQAEVRRANLEKDQMNGVRRTGQQAAELQRELAAARSELQSQQEAKDEKSQQLSDLKEETEATESESAQLRQQREEQAQVLAQRAQSSAVKMQSEAVAEELQQAQRCLHALQQDLGGEEAESTRLQTLQQNLSEEQQHIEEQAQRVKAQQQQLELQKAALQTRREVLADLKREAEKQEELSVIDAEPTRSLPTLQKTVAPMQALTPEQAGTAAAAAARLESKAVEDQSAAAAEAAAAAAEAQGASPEQRAAAAAGAAGAAAAAAARAEKKPRADQVAAAAAAASKAAEAAGATKAQHAAAASAAAGAAAAAAERAAGKSSDQQATAAARAAVETASKRGATEDEKQDAAAGAAGSAALLAAKMTGKSKKEQLAAAARAAAAAAAQEGALPGNCSEAAQAAALRAAAKLGVPEDQAQDIACNVANVANMANTVTPKQEENALQLPANPKGGKAALKKLRLELAAQEGKMRQTEAASAERREAMRRETQLLADSLREVGLRCHMLLGKHKMLLDDRKRLESEA</sequence>
<accession>A0A812ICM7</accession>
<gene>
    <name evidence="2" type="ORF">SNAT2548_LOCUS3425</name>
</gene>
<feature type="compositionally biased region" description="Low complexity" evidence="1">
    <location>
        <begin position="789"/>
        <end position="805"/>
    </location>
</feature>
<evidence type="ECO:0000256" key="1">
    <source>
        <dbReference type="SAM" id="MobiDB-lite"/>
    </source>
</evidence>
<dbReference type="Gene3D" id="1.10.418.10">
    <property type="entry name" value="Calponin-like domain"/>
    <property type="match status" value="1"/>
</dbReference>
<dbReference type="EMBL" id="CAJNDS010000209">
    <property type="protein sequence ID" value="CAE7028556.1"/>
    <property type="molecule type" value="Genomic_DNA"/>
</dbReference>
<feature type="region of interest" description="Disordered" evidence="1">
    <location>
        <begin position="760"/>
        <end position="821"/>
    </location>
</feature>
<feature type="compositionally biased region" description="Basic and acidic residues" evidence="1">
    <location>
        <begin position="584"/>
        <end position="600"/>
    </location>
</feature>
<organism evidence="2 3">
    <name type="scientific">Symbiodinium natans</name>
    <dbReference type="NCBI Taxonomy" id="878477"/>
    <lineage>
        <taxon>Eukaryota</taxon>
        <taxon>Sar</taxon>
        <taxon>Alveolata</taxon>
        <taxon>Dinophyceae</taxon>
        <taxon>Suessiales</taxon>
        <taxon>Symbiodiniaceae</taxon>
        <taxon>Symbiodinium</taxon>
    </lineage>
</organism>
<feature type="compositionally biased region" description="Low complexity" evidence="1">
    <location>
        <begin position="769"/>
        <end position="781"/>
    </location>
</feature>
<dbReference type="Proteomes" id="UP000604046">
    <property type="component" value="Unassembled WGS sequence"/>
</dbReference>
<protein>
    <submittedName>
        <fullName evidence="2">Uncharacterized protein</fullName>
    </submittedName>
</protein>
<keyword evidence="3" id="KW-1185">Reference proteome</keyword>
<feature type="compositionally biased region" description="Low complexity" evidence="1">
    <location>
        <begin position="864"/>
        <end position="874"/>
    </location>
</feature>
<evidence type="ECO:0000313" key="2">
    <source>
        <dbReference type="EMBL" id="CAE7028556.1"/>
    </source>
</evidence>
<proteinExistence type="predicted"/>
<dbReference type="AlphaFoldDB" id="A0A812ICM7"/>
<feature type="compositionally biased region" description="Polar residues" evidence="1">
    <location>
        <begin position="413"/>
        <end position="426"/>
    </location>
</feature>
<evidence type="ECO:0000313" key="3">
    <source>
        <dbReference type="Proteomes" id="UP000604046"/>
    </source>
</evidence>
<dbReference type="InterPro" id="IPR036872">
    <property type="entry name" value="CH_dom_sf"/>
</dbReference>
<dbReference type="CDD" id="cd22211">
    <property type="entry name" value="HkD_SF"/>
    <property type="match status" value="1"/>
</dbReference>
<feature type="compositionally biased region" description="Polar residues" evidence="1">
    <location>
        <begin position="155"/>
        <end position="168"/>
    </location>
</feature>
<reference evidence="2" key="1">
    <citation type="submission" date="2021-02" db="EMBL/GenBank/DDBJ databases">
        <authorList>
            <person name="Dougan E. K."/>
            <person name="Rhodes N."/>
            <person name="Thang M."/>
            <person name="Chan C."/>
        </authorList>
    </citation>
    <scope>NUCLEOTIDE SEQUENCE</scope>
</reference>
<feature type="compositionally biased region" description="Basic and acidic residues" evidence="1">
    <location>
        <begin position="875"/>
        <end position="887"/>
    </location>
</feature>
<dbReference type="SUPFAM" id="SSF116907">
    <property type="entry name" value="Hook domain"/>
    <property type="match status" value="1"/>
</dbReference>
<feature type="region of interest" description="Disordered" evidence="1">
    <location>
        <begin position="851"/>
        <end position="888"/>
    </location>
</feature>
<feature type="region of interest" description="Disordered" evidence="1">
    <location>
        <begin position="145"/>
        <end position="176"/>
    </location>
</feature>
<feature type="region of interest" description="Disordered" evidence="1">
    <location>
        <begin position="409"/>
        <end position="429"/>
    </location>
</feature>
<dbReference type="OrthoDB" id="418264at2759"/>
<comment type="caution">
    <text evidence="2">The sequence shown here is derived from an EMBL/GenBank/DDBJ whole genome shotgun (WGS) entry which is preliminary data.</text>
</comment>
<feature type="region of interest" description="Disordered" evidence="1">
    <location>
        <begin position="575"/>
        <end position="620"/>
    </location>
</feature>